<accession>A0A1Y1S167</accession>
<protein>
    <recommendedName>
        <fullName evidence="4">LamG-like jellyroll fold domain-containing protein</fullName>
    </recommendedName>
</protein>
<dbReference type="STRING" id="1963862.B4O97_03400"/>
<dbReference type="InterPro" id="IPR013320">
    <property type="entry name" value="ConA-like_dom_sf"/>
</dbReference>
<dbReference type="EMBL" id="MWQY01000003">
    <property type="protein sequence ID" value="ORC37248.1"/>
    <property type="molecule type" value="Genomic_DNA"/>
</dbReference>
<organism evidence="2 3">
    <name type="scientific">Marispirochaeta aestuarii</name>
    <dbReference type="NCBI Taxonomy" id="1963862"/>
    <lineage>
        <taxon>Bacteria</taxon>
        <taxon>Pseudomonadati</taxon>
        <taxon>Spirochaetota</taxon>
        <taxon>Spirochaetia</taxon>
        <taxon>Spirochaetales</taxon>
        <taxon>Spirochaetaceae</taxon>
        <taxon>Marispirochaeta</taxon>
    </lineage>
</organism>
<gene>
    <name evidence="2" type="ORF">B4O97_03400</name>
</gene>
<dbReference type="Gene3D" id="2.60.120.200">
    <property type="match status" value="1"/>
</dbReference>
<name>A0A1Y1S167_9SPIO</name>
<reference evidence="2 3" key="1">
    <citation type="submission" date="2017-03" db="EMBL/GenBank/DDBJ databases">
        <title>Draft Genome sequence of Marispirochaeta sp. strain JC444.</title>
        <authorList>
            <person name="Shivani Y."/>
            <person name="Subhash Y."/>
            <person name="Sasikala C."/>
            <person name="Ramana C."/>
        </authorList>
    </citation>
    <scope>NUCLEOTIDE SEQUENCE [LARGE SCALE GENOMIC DNA]</scope>
    <source>
        <strain evidence="2 3">JC444</strain>
    </source>
</reference>
<dbReference type="Proteomes" id="UP000192343">
    <property type="component" value="Unassembled WGS sequence"/>
</dbReference>
<evidence type="ECO:0000256" key="1">
    <source>
        <dbReference type="SAM" id="MobiDB-lite"/>
    </source>
</evidence>
<dbReference type="SUPFAM" id="SSF49899">
    <property type="entry name" value="Concanavalin A-like lectins/glucanases"/>
    <property type="match status" value="1"/>
</dbReference>
<proteinExistence type="predicted"/>
<keyword evidence="3" id="KW-1185">Reference proteome</keyword>
<sequence length="792" mass="82197">MGIQFDAGSSQYIDSSTPVTGYPFTVALSFKLDSLSDGTLFCIANTSQSADWLGYIYFNHGEGNVIEAGARDSVINNVRSTGTIATGVWRRVVIIFEADDTTLRLMGTDGEIEVVSGSNGLTPDNVNQLALGRFNDSSPGSYFDGSLAQLAIWDRVLTPAEADAYLAGVDPQNISTTDLIVHCPFAGDIIDDEGGITLSGTYTLNSGDNPTSGTPDDALKTTEPATPTGRVPLATDVTDDATLALPRYKIIPHQTYPWNIWAVVQATGNDIFFSNDWGATWHPVGDFDFNYHTTVWIDSAGYLHTADRNGAGGITYRKFFASVYLGAHHVSADDAALNPWGAGNTGSCGGMVADGTNLWISDRVVSQSGADLIYVHYSGDNGETFTATYNTGDTFDTEHRVGMVVADGRPALVVYEQRTGGCRFYLYRWDGVDSFDADTDYITTASSDALTRQFGATIDSDGTIHVVWADQVDGTYVIRHAHKTWGNSWSSPVTLATPGTFNSEPAIGYQDDGVVYCLYVNSDGDICRRSYDAGWSAEVIVNDSAPSGHPNVAPVLPSNADYFPVLYTEDDGDSTYTTYVDFIYRTEGGGSGAISGTSEGTSTASGTLTGTGALSGASEGASVLSGVLTGTGSLSGSAYGLATVSAILSGTGSLSGSAAGTCDITALLFGVGSLNGLSEGSCIASGTLHNAAPTGNLQGVAAGSSVVTGTLQAKGALSGLSAGTVTITGTLSGVGALSGQAAGVATLTGTLRDGANIPIGEITIEFTRQGTGIACSVLRTGITASVRGRNLN</sequence>
<evidence type="ECO:0008006" key="4">
    <source>
        <dbReference type="Google" id="ProtNLM"/>
    </source>
</evidence>
<feature type="region of interest" description="Disordered" evidence="1">
    <location>
        <begin position="205"/>
        <end position="231"/>
    </location>
</feature>
<dbReference type="AlphaFoldDB" id="A0A1Y1S167"/>
<feature type="compositionally biased region" description="Polar residues" evidence="1">
    <location>
        <begin position="205"/>
        <end position="214"/>
    </location>
</feature>
<evidence type="ECO:0000313" key="3">
    <source>
        <dbReference type="Proteomes" id="UP000192343"/>
    </source>
</evidence>
<evidence type="ECO:0000313" key="2">
    <source>
        <dbReference type="EMBL" id="ORC37248.1"/>
    </source>
</evidence>
<comment type="caution">
    <text evidence="2">The sequence shown here is derived from an EMBL/GenBank/DDBJ whole genome shotgun (WGS) entry which is preliminary data.</text>
</comment>
<dbReference type="SUPFAM" id="SSF89372">
    <property type="entry name" value="Fucose-specific lectin"/>
    <property type="match status" value="1"/>
</dbReference>
<dbReference type="Pfam" id="PF13385">
    <property type="entry name" value="Laminin_G_3"/>
    <property type="match status" value="1"/>
</dbReference>